<keyword evidence="4" id="KW-1185">Reference proteome</keyword>
<organism evidence="3 4">
    <name type="scientific">Pseudoalteromonas tunicata D2</name>
    <dbReference type="NCBI Taxonomy" id="87626"/>
    <lineage>
        <taxon>Bacteria</taxon>
        <taxon>Pseudomonadati</taxon>
        <taxon>Pseudomonadota</taxon>
        <taxon>Gammaproteobacteria</taxon>
        <taxon>Alteromonadales</taxon>
        <taxon>Pseudoalteromonadaceae</taxon>
        <taxon>Pseudoalteromonas</taxon>
    </lineage>
</organism>
<dbReference type="EMBL" id="AAOH01000015">
    <property type="protein sequence ID" value="EAR26412.1"/>
    <property type="molecule type" value="Genomic_DNA"/>
</dbReference>
<dbReference type="Gene3D" id="1.20.5.300">
    <property type="match status" value="1"/>
</dbReference>
<dbReference type="STRING" id="87626.PTD2_09657"/>
<comment type="caution">
    <text evidence="3">The sequence shown here is derived from an EMBL/GenBank/DDBJ whole genome shotgun (WGS) entry which is preliminary data.</text>
</comment>
<keyword evidence="2" id="KW-0175">Coiled coil</keyword>
<dbReference type="PANTHER" id="PTHR36508:SF1">
    <property type="entry name" value="PROTEIN SLYX"/>
    <property type="match status" value="1"/>
</dbReference>
<evidence type="ECO:0000313" key="4">
    <source>
        <dbReference type="Proteomes" id="UP000006201"/>
    </source>
</evidence>
<accession>A4CFS4</accession>
<dbReference type="OrthoDB" id="5771733at2"/>
<dbReference type="HOGENOM" id="CLU_180796_4_0_6"/>
<sequence>MSDLEHRIYELEAKVAFQDETIEILNEEMRQHQLLIATMQRQTQLLAEKLKEVQNSSSFGEEMVEPPPPHY</sequence>
<dbReference type="InterPro" id="IPR007236">
    <property type="entry name" value="SlyX"/>
</dbReference>
<evidence type="ECO:0000313" key="3">
    <source>
        <dbReference type="EMBL" id="EAR26412.1"/>
    </source>
</evidence>
<dbReference type="AlphaFoldDB" id="A4CFS4"/>
<dbReference type="HAMAP" id="MF_00715">
    <property type="entry name" value="SlyX"/>
    <property type="match status" value="1"/>
</dbReference>
<protein>
    <recommendedName>
        <fullName evidence="1">Protein SlyX homolog</fullName>
    </recommendedName>
</protein>
<gene>
    <name evidence="1" type="primary">slyX</name>
    <name evidence="3" type="ORF">PTD2_09657</name>
</gene>
<dbReference type="eggNOG" id="COG2900">
    <property type="taxonomic scope" value="Bacteria"/>
</dbReference>
<proteinExistence type="inferred from homology"/>
<evidence type="ECO:0000256" key="2">
    <source>
        <dbReference type="SAM" id="Coils"/>
    </source>
</evidence>
<evidence type="ECO:0000256" key="1">
    <source>
        <dbReference type="HAMAP-Rule" id="MF_00715"/>
    </source>
</evidence>
<dbReference type="PANTHER" id="PTHR36508">
    <property type="entry name" value="PROTEIN SLYX"/>
    <property type="match status" value="1"/>
</dbReference>
<feature type="coiled-coil region" evidence="2">
    <location>
        <begin position="8"/>
        <end position="56"/>
    </location>
</feature>
<name>A4CFS4_9GAMM</name>
<dbReference type="Proteomes" id="UP000006201">
    <property type="component" value="Unassembled WGS sequence"/>
</dbReference>
<comment type="similarity">
    <text evidence="1">Belongs to the SlyX family.</text>
</comment>
<dbReference type="RefSeq" id="WP_009839363.1">
    <property type="nucleotide sequence ID" value="NZ_AAOH01000015.1"/>
</dbReference>
<reference evidence="3 4" key="1">
    <citation type="submission" date="2006-02" db="EMBL/GenBank/DDBJ databases">
        <authorList>
            <person name="Moran M.A."/>
            <person name="Kjelleberg S."/>
            <person name="Egan S."/>
            <person name="Saunders N."/>
            <person name="Thomas T."/>
            <person name="Ferriera S."/>
            <person name="Johnson J."/>
            <person name="Kravitz S."/>
            <person name="Halpern A."/>
            <person name="Remington K."/>
            <person name="Beeson K."/>
            <person name="Tran B."/>
            <person name="Rogers Y.-H."/>
            <person name="Friedman R."/>
            <person name="Venter J.C."/>
        </authorList>
    </citation>
    <scope>NUCLEOTIDE SEQUENCE [LARGE SCALE GENOMIC DNA]</scope>
    <source>
        <strain evidence="3 4">D2</strain>
    </source>
</reference>
<dbReference type="Pfam" id="PF04102">
    <property type="entry name" value="SlyX"/>
    <property type="match status" value="1"/>
</dbReference>